<dbReference type="InterPro" id="IPR058673">
    <property type="entry name" value="HHO5-like_N"/>
</dbReference>
<evidence type="ECO:0000256" key="2">
    <source>
        <dbReference type="ARBA" id="ARBA00023015"/>
    </source>
</evidence>
<dbReference type="PANTHER" id="PTHR31003:SF19">
    <property type="entry name" value="MYB FAMILY TRANSCRIPTION FACTOR EFM"/>
    <property type="match status" value="1"/>
</dbReference>
<dbReference type="InterPro" id="IPR001005">
    <property type="entry name" value="SANT/Myb"/>
</dbReference>
<proteinExistence type="predicted"/>
<sequence>MVSSMACLIHCQPYELAVPKNVTVYPNYQAEERVEMGACVLETRLMALEREHKKINAFKRELPLCMQLLHDAIEACKEQIAFYRSSPQRLRQNSLSRSIDDRASIVVVESDDHHLHTSRKPFNSLCTNANEVEHKRINQISIDSLQRIVWNSRAESSVGEQEGNHFAIPLEEGLPWCIQGQSCWPVRPDIGSNKKQGGAFMPYNRVIQPIPRPGAIDPAVLTSRCSDSGIAGSLNEPDPVGKDSKSYGDEQRYNFSSRETSFQHQATEQVRKEQVGTNTCSANHATRKARRSWSPELHRLFVDALEKLGGAQATPKQIRERMNVEGLTNDEVKSHLQKYRLHARRLGVSSKSSSQSLRLVAAESTSHDRVTGAPISYSSYSSRETGSCELSATQDVICRTNKTPSIPSSCPKQSTMLHPQDLWQGAMDVCREESVGEANRPENSGSKSRELNETDEMEDHSFSGIQTHSDYADEMDHEDLQPKVI</sequence>
<dbReference type="GO" id="GO:0005634">
    <property type="term" value="C:nucleus"/>
    <property type="evidence" value="ECO:0007669"/>
    <property type="project" value="UniProtKB-SubCell"/>
</dbReference>
<feature type="compositionally biased region" description="Polar residues" evidence="6">
    <location>
        <begin position="275"/>
        <end position="284"/>
    </location>
</feature>
<feature type="region of interest" description="Disordered" evidence="6">
    <location>
        <begin position="434"/>
        <end position="485"/>
    </location>
</feature>
<evidence type="ECO:0000313" key="8">
    <source>
        <dbReference type="EMBL" id="KAH7442977.1"/>
    </source>
</evidence>
<name>A0A8T2V3F4_CERRI</name>
<evidence type="ECO:0000259" key="7">
    <source>
        <dbReference type="PROSITE" id="PS51294"/>
    </source>
</evidence>
<feature type="compositionally biased region" description="Polar residues" evidence="6">
    <location>
        <begin position="253"/>
        <end position="268"/>
    </location>
</feature>
<dbReference type="OrthoDB" id="1908613at2759"/>
<protein>
    <recommendedName>
        <fullName evidence="7">HTH myb-type domain-containing protein</fullName>
    </recommendedName>
</protein>
<evidence type="ECO:0000256" key="1">
    <source>
        <dbReference type="ARBA" id="ARBA00004123"/>
    </source>
</evidence>
<dbReference type="FunFam" id="1.10.10.60:FF:000007">
    <property type="entry name" value="Two-component response regulator"/>
    <property type="match status" value="1"/>
</dbReference>
<evidence type="ECO:0000256" key="4">
    <source>
        <dbReference type="ARBA" id="ARBA00023163"/>
    </source>
</evidence>
<feature type="domain" description="HTH myb-type" evidence="7">
    <location>
        <begin position="285"/>
        <end position="344"/>
    </location>
</feature>
<keyword evidence="3" id="KW-0238">DNA-binding</keyword>
<dbReference type="Proteomes" id="UP000825935">
    <property type="component" value="Chromosome 2"/>
</dbReference>
<comment type="subcellular location">
    <subcellularLocation>
        <location evidence="1">Nucleus</location>
    </subcellularLocation>
</comment>
<dbReference type="SUPFAM" id="SSF46689">
    <property type="entry name" value="Homeodomain-like"/>
    <property type="match status" value="1"/>
</dbReference>
<comment type="caution">
    <text evidence="8">The sequence shown here is derived from an EMBL/GenBank/DDBJ whole genome shotgun (WGS) entry which is preliminary data.</text>
</comment>
<dbReference type="EMBL" id="CM035407">
    <property type="protein sequence ID" value="KAH7442977.1"/>
    <property type="molecule type" value="Genomic_DNA"/>
</dbReference>
<dbReference type="Gene3D" id="1.10.10.60">
    <property type="entry name" value="Homeodomain-like"/>
    <property type="match status" value="1"/>
</dbReference>
<dbReference type="InterPro" id="IPR044787">
    <property type="entry name" value="HHO5-like"/>
</dbReference>
<gene>
    <name evidence="8" type="ORF">KP509_02G011100</name>
</gene>
<dbReference type="PROSITE" id="PS51294">
    <property type="entry name" value="HTH_MYB"/>
    <property type="match status" value="1"/>
</dbReference>
<keyword evidence="9" id="KW-1185">Reference proteome</keyword>
<dbReference type="AlphaFoldDB" id="A0A8T2V3F4"/>
<feature type="compositionally biased region" description="Basic and acidic residues" evidence="6">
    <location>
        <begin position="239"/>
        <end position="252"/>
    </location>
</feature>
<keyword evidence="4" id="KW-0804">Transcription</keyword>
<evidence type="ECO:0000313" key="9">
    <source>
        <dbReference type="Proteomes" id="UP000825935"/>
    </source>
</evidence>
<dbReference type="GO" id="GO:0003700">
    <property type="term" value="F:DNA-binding transcription factor activity"/>
    <property type="evidence" value="ECO:0007669"/>
    <property type="project" value="InterPro"/>
</dbReference>
<dbReference type="NCBIfam" id="TIGR01557">
    <property type="entry name" value="myb_SHAQKYF"/>
    <property type="match status" value="1"/>
</dbReference>
<dbReference type="PANTHER" id="PTHR31003">
    <property type="entry name" value="MYB FAMILY TRANSCRIPTION FACTOR"/>
    <property type="match status" value="1"/>
</dbReference>
<dbReference type="InterPro" id="IPR006447">
    <property type="entry name" value="Myb_dom_plants"/>
</dbReference>
<evidence type="ECO:0000256" key="5">
    <source>
        <dbReference type="ARBA" id="ARBA00023242"/>
    </source>
</evidence>
<accession>A0A8T2V3F4</accession>
<dbReference type="Pfam" id="PF00249">
    <property type="entry name" value="Myb_DNA-binding"/>
    <property type="match status" value="1"/>
</dbReference>
<evidence type="ECO:0000256" key="3">
    <source>
        <dbReference type="ARBA" id="ARBA00023125"/>
    </source>
</evidence>
<dbReference type="GO" id="GO:0003677">
    <property type="term" value="F:DNA binding"/>
    <property type="evidence" value="ECO:0007669"/>
    <property type="project" value="UniProtKB-KW"/>
</dbReference>
<keyword evidence="5" id="KW-0539">Nucleus</keyword>
<keyword evidence="2" id="KW-0805">Transcription regulation</keyword>
<dbReference type="InterPro" id="IPR017930">
    <property type="entry name" value="Myb_dom"/>
</dbReference>
<feature type="region of interest" description="Disordered" evidence="6">
    <location>
        <begin position="228"/>
        <end position="291"/>
    </location>
</feature>
<dbReference type="InterPro" id="IPR009057">
    <property type="entry name" value="Homeodomain-like_sf"/>
</dbReference>
<dbReference type="Pfam" id="PF26575">
    <property type="entry name" value="HHO5_N"/>
    <property type="match status" value="1"/>
</dbReference>
<reference evidence="8" key="1">
    <citation type="submission" date="2021-08" db="EMBL/GenBank/DDBJ databases">
        <title>WGS assembly of Ceratopteris richardii.</title>
        <authorList>
            <person name="Marchant D.B."/>
            <person name="Chen G."/>
            <person name="Jenkins J."/>
            <person name="Shu S."/>
            <person name="Leebens-Mack J."/>
            <person name="Grimwood J."/>
            <person name="Schmutz J."/>
            <person name="Soltis P."/>
            <person name="Soltis D."/>
            <person name="Chen Z.-H."/>
        </authorList>
    </citation>
    <scope>NUCLEOTIDE SEQUENCE</scope>
    <source>
        <strain evidence="8">Whitten #5841</strain>
        <tissue evidence="8">Leaf</tissue>
    </source>
</reference>
<organism evidence="8 9">
    <name type="scientific">Ceratopteris richardii</name>
    <name type="common">Triangle waterfern</name>
    <dbReference type="NCBI Taxonomy" id="49495"/>
    <lineage>
        <taxon>Eukaryota</taxon>
        <taxon>Viridiplantae</taxon>
        <taxon>Streptophyta</taxon>
        <taxon>Embryophyta</taxon>
        <taxon>Tracheophyta</taxon>
        <taxon>Polypodiopsida</taxon>
        <taxon>Polypodiidae</taxon>
        <taxon>Polypodiales</taxon>
        <taxon>Pteridineae</taxon>
        <taxon>Pteridaceae</taxon>
        <taxon>Parkerioideae</taxon>
        <taxon>Ceratopteris</taxon>
    </lineage>
</organism>
<evidence type="ECO:0000256" key="6">
    <source>
        <dbReference type="SAM" id="MobiDB-lite"/>
    </source>
</evidence>